<dbReference type="RefSeq" id="WP_211356068.1">
    <property type="nucleotide sequence ID" value="NZ_BAAAPR010000001.1"/>
</dbReference>
<evidence type="ECO:0000313" key="5">
    <source>
        <dbReference type="Proteomes" id="UP000317893"/>
    </source>
</evidence>
<dbReference type="AlphaFoldDB" id="A0A542E4D0"/>
<dbReference type="EMBL" id="VFMN01000001">
    <property type="protein sequence ID" value="TQJ10124.1"/>
    <property type="molecule type" value="Genomic_DNA"/>
</dbReference>
<evidence type="ECO:0000256" key="1">
    <source>
        <dbReference type="ARBA" id="ARBA00022679"/>
    </source>
</evidence>
<keyword evidence="1" id="KW-0808">Transferase</keyword>
<dbReference type="Pfam" id="PF00583">
    <property type="entry name" value="Acetyltransf_1"/>
    <property type="match status" value="1"/>
</dbReference>
<dbReference type="InterPro" id="IPR050832">
    <property type="entry name" value="Bact_Acetyltransf"/>
</dbReference>
<gene>
    <name evidence="4" type="ORF">FB458_3243</name>
</gene>
<dbReference type="Proteomes" id="UP000317893">
    <property type="component" value="Unassembled WGS sequence"/>
</dbReference>
<dbReference type="Gene3D" id="3.40.630.30">
    <property type="match status" value="1"/>
</dbReference>
<evidence type="ECO:0000256" key="2">
    <source>
        <dbReference type="ARBA" id="ARBA00023315"/>
    </source>
</evidence>
<dbReference type="InterPro" id="IPR000182">
    <property type="entry name" value="GNAT_dom"/>
</dbReference>
<dbReference type="PROSITE" id="PS51186">
    <property type="entry name" value="GNAT"/>
    <property type="match status" value="1"/>
</dbReference>
<dbReference type="GO" id="GO:0016747">
    <property type="term" value="F:acyltransferase activity, transferring groups other than amino-acyl groups"/>
    <property type="evidence" value="ECO:0007669"/>
    <property type="project" value="InterPro"/>
</dbReference>
<comment type="caution">
    <text evidence="4">The sequence shown here is derived from an EMBL/GenBank/DDBJ whole genome shotgun (WGS) entry which is preliminary data.</text>
</comment>
<accession>A0A542E4D0</accession>
<keyword evidence="5" id="KW-1185">Reference proteome</keyword>
<organism evidence="4 5">
    <name type="scientific">Lapillicoccus jejuensis</name>
    <dbReference type="NCBI Taxonomy" id="402171"/>
    <lineage>
        <taxon>Bacteria</taxon>
        <taxon>Bacillati</taxon>
        <taxon>Actinomycetota</taxon>
        <taxon>Actinomycetes</taxon>
        <taxon>Micrococcales</taxon>
        <taxon>Intrasporangiaceae</taxon>
        <taxon>Lapillicoccus</taxon>
    </lineage>
</organism>
<dbReference type="PANTHER" id="PTHR43877">
    <property type="entry name" value="AMINOALKYLPHOSPHONATE N-ACETYLTRANSFERASE-RELATED-RELATED"/>
    <property type="match status" value="1"/>
</dbReference>
<dbReference type="PANTHER" id="PTHR43877:SF2">
    <property type="entry name" value="AMINOALKYLPHOSPHONATE N-ACETYLTRANSFERASE-RELATED"/>
    <property type="match status" value="1"/>
</dbReference>
<evidence type="ECO:0000259" key="3">
    <source>
        <dbReference type="PROSITE" id="PS51186"/>
    </source>
</evidence>
<feature type="domain" description="N-acetyltransferase" evidence="3">
    <location>
        <begin position="11"/>
        <end position="166"/>
    </location>
</feature>
<dbReference type="InterPro" id="IPR016181">
    <property type="entry name" value="Acyl_CoA_acyltransferase"/>
</dbReference>
<dbReference type="SUPFAM" id="SSF55729">
    <property type="entry name" value="Acyl-CoA N-acyltransferases (Nat)"/>
    <property type="match status" value="1"/>
</dbReference>
<evidence type="ECO:0000313" key="4">
    <source>
        <dbReference type="EMBL" id="TQJ10124.1"/>
    </source>
</evidence>
<proteinExistence type="predicted"/>
<sequence>MTDRTDHLLPLDLRPMTDDDVLTVLDLNARDVELLSPLDASRLRLLRGWADRALVLDVGEELAGFVLTFAPGTAYDSENYRWFSQRYDDFTYLDRVVVGERFRRRGLARRVYDEIEASARGRMALEVNVDPPNEPSLAFHRGRGYDEVGRLGDPGHVVGLMVKELGRAG</sequence>
<keyword evidence="2" id="KW-0012">Acyltransferase</keyword>
<reference evidence="4 5" key="1">
    <citation type="submission" date="2019-06" db="EMBL/GenBank/DDBJ databases">
        <title>Sequencing the genomes of 1000 actinobacteria strains.</title>
        <authorList>
            <person name="Klenk H.-P."/>
        </authorList>
    </citation>
    <scope>NUCLEOTIDE SEQUENCE [LARGE SCALE GENOMIC DNA]</scope>
    <source>
        <strain evidence="4 5">DSM 18607</strain>
    </source>
</reference>
<name>A0A542E4D0_9MICO</name>
<protein>
    <recommendedName>
        <fullName evidence="3">N-acetyltransferase domain-containing protein</fullName>
    </recommendedName>
</protein>